<accession>A0A3L8GMA4</accession>
<feature type="chain" id="PRO_5018605496" description="Lipoprotein" evidence="1">
    <location>
        <begin position="29"/>
        <end position="358"/>
    </location>
</feature>
<reference evidence="2 4" key="1">
    <citation type="journal article" date="2014" name="Genome Announc.">
        <title>Complete Genome Sequence of a Virulent Strain, Streptococcus iniae ISET0901, Isolated from Diseased Tilapia.</title>
        <authorList>
            <person name="Pridgeon J.W."/>
            <person name="Zhang D."/>
            <person name="Zhang L."/>
        </authorList>
    </citation>
    <scope>NUCLEOTIDE SEQUENCE [LARGE SCALE GENOMIC DNA]</scope>
    <source>
        <strain evidence="2 4">ISET0901</strain>
    </source>
</reference>
<proteinExistence type="predicted"/>
<evidence type="ECO:0000313" key="3">
    <source>
        <dbReference type="EMBL" id="RLU58956.1"/>
    </source>
</evidence>
<name>A0A3L8GMA4_STRIN</name>
<dbReference type="KEGG" id="sio:DW64_01395"/>
<dbReference type="Proteomes" id="UP000269148">
    <property type="component" value="Unassembled WGS sequence"/>
</dbReference>
<dbReference type="RefSeq" id="WP_003100639.1">
    <property type="nucleotide sequence ID" value="NZ_CP010783.1"/>
</dbReference>
<evidence type="ECO:0000313" key="5">
    <source>
        <dbReference type="Proteomes" id="UP000269148"/>
    </source>
</evidence>
<dbReference type="KEGG" id="siz:SI82_01685"/>
<dbReference type="GeneID" id="35764866"/>
<dbReference type="KEGG" id="siq:DQ08_01400"/>
<keyword evidence="1" id="KW-0732">Signal</keyword>
<feature type="signal peptide" evidence="1">
    <location>
        <begin position="1"/>
        <end position="28"/>
    </location>
</feature>
<organism evidence="3 5">
    <name type="scientific">Streptococcus iniae</name>
    <name type="common">Streptococcus shiloi</name>
    <dbReference type="NCBI Taxonomy" id="1346"/>
    <lineage>
        <taxon>Bacteria</taxon>
        <taxon>Bacillati</taxon>
        <taxon>Bacillota</taxon>
        <taxon>Bacilli</taxon>
        <taxon>Lactobacillales</taxon>
        <taxon>Streptococcaceae</taxon>
        <taxon>Streptococcus</taxon>
    </lineage>
</organism>
<sequence>MKKINCFCSFLVIGIVFMILSGCQQRQASKPYQLAIFDKNQIKTFTASGSSLKPVETIKRTGTKLFEKESFKALGNQYVTKTLEGNSLKVYLESIDKKNLTEIISPAPGNDAYTSIADDHYFYTTAVFTDRIDFYKFDKNLKQVLHQKIPNQESLNASNQFLLIDHYLYLLVSYVDKNTQKPGTSLWKMDKFFKIIEKIDLEDGSAYLRMANVGHKLYLPETFAGYLTNGEPQSGNRIMVFDLDTREKYYLMSSLNYPKSIYYHDGANQLIIENDGFYNKNFPWTIRDLSTNSERTISHEMPEDKDYSPPFFAKNERSYYFLFSDYLIIYDVQSGQKTNIPLSKYKIDSAHAMILNDS</sequence>
<dbReference type="EMBL" id="CP007586">
    <property type="protein sequence ID" value="AHY15163.1"/>
    <property type="molecule type" value="Genomic_DNA"/>
</dbReference>
<protein>
    <recommendedName>
        <fullName evidence="6">Lipoprotein</fullName>
    </recommendedName>
</protein>
<evidence type="ECO:0008006" key="6">
    <source>
        <dbReference type="Google" id="ProtNLM"/>
    </source>
</evidence>
<dbReference type="OrthoDB" id="2224670at2"/>
<evidence type="ECO:0000256" key="1">
    <source>
        <dbReference type="SAM" id="SignalP"/>
    </source>
</evidence>
<evidence type="ECO:0000313" key="2">
    <source>
        <dbReference type="EMBL" id="AHY15163.1"/>
    </source>
</evidence>
<dbReference type="SUPFAM" id="SSF82171">
    <property type="entry name" value="DPP6 N-terminal domain-like"/>
    <property type="match status" value="1"/>
</dbReference>
<keyword evidence="4" id="KW-1185">Reference proteome</keyword>
<gene>
    <name evidence="3" type="ORF">DIY07_01320</name>
    <name evidence="2" type="ORF">DQ08_01400</name>
</gene>
<dbReference type="PROSITE" id="PS51257">
    <property type="entry name" value="PROKAR_LIPOPROTEIN"/>
    <property type="match status" value="1"/>
</dbReference>
<dbReference type="AlphaFoldDB" id="A0A3L8GMA4"/>
<reference evidence="3 5" key="2">
    <citation type="submission" date="2018-06" db="EMBL/GenBank/DDBJ databases">
        <title>Mutators as drivers of adaptation in pathogenic bacteria and a risk factor for host jumps and vaccine escape.</title>
        <authorList>
            <person name="Barnes A.C."/>
            <person name="Silayeva O."/>
        </authorList>
    </citation>
    <scope>NUCLEOTIDE SEQUENCE [LARGE SCALE GENOMIC DNA]</scope>
    <source>
        <strain evidence="3 5">QMA0445</strain>
    </source>
</reference>
<evidence type="ECO:0000313" key="4">
    <source>
        <dbReference type="Proteomes" id="UP000025245"/>
    </source>
</evidence>
<dbReference type="EMBL" id="QLQD01000016">
    <property type="protein sequence ID" value="RLU58956.1"/>
    <property type="molecule type" value="Genomic_DNA"/>
</dbReference>
<dbReference type="Proteomes" id="UP000025245">
    <property type="component" value="Chromosome"/>
</dbReference>